<name>A0A9P9XP77_9PEZI</name>
<sequence length="75" mass="8013">MAEVSFIPSPKTSRAASAEYSPTFLDGAARSLYHAVQQPNADADTMRGIADTSLSSSRATGQDQIEPQNAGRAWR</sequence>
<organism evidence="2 3">
    <name type="scientific">Colletotrichum abscissum</name>
    <dbReference type="NCBI Taxonomy" id="1671311"/>
    <lineage>
        <taxon>Eukaryota</taxon>
        <taxon>Fungi</taxon>
        <taxon>Dikarya</taxon>
        <taxon>Ascomycota</taxon>
        <taxon>Pezizomycotina</taxon>
        <taxon>Sordariomycetes</taxon>
        <taxon>Hypocreomycetidae</taxon>
        <taxon>Glomerellales</taxon>
        <taxon>Glomerellaceae</taxon>
        <taxon>Colletotrichum</taxon>
        <taxon>Colletotrichum acutatum species complex</taxon>
    </lineage>
</organism>
<comment type="caution">
    <text evidence="2">The sequence shown here is derived from an EMBL/GenBank/DDBJ whole genome shotgun (WGS) entry which is preliminary data.</text>
</comment>
<dbReference type="EMBL" id="SDAQ01000006">
    <property type="protein sequence ID" value="KAI3557767.1"/>
    <property type="molecule type" value="Genomic_DNA"/>
</dbReference>
<gene>
    <name evidence="2" type="ORF">CABS02_01949</name>
</gene>
<evidence type="ECO:0000313" key="2">
    <source>
        <dbReference type="EMBL" id="KAI3557767.1"/>
    </source>
</evidence>
<keyword evidence="3" id="KW-1185">Reference proteome</keyword>
<feature type="region of interest" description="Disordered" evidence="1">
    <location>
        <begin position="37"/>
        <end position="75"/>
    </location>
</feature>
<evidence type="ECO:0000256" key="1">
    <source>
        <dbReference type="SAM" id="MobiDB-lite"/>
    </source>
</evidence>
<feature type="compositionally biased region" description="Polar residues" evidence="1">
    <location>
        <begin position="52"/>
        <end position="67"/>
    </location>
</feature>
<accession>A0A9P9XP77</accession>
<protein>
    <submittedName>
        <fullName evidence="2">Uncharacterized protein</fullName>
    </submittedName>
</protein>
<reference evidence="2" key="1">
    <citation type="submission" date="2019-01" db="EMBL/GenBank/DDBJ databases">
        <title>Colletotrichum abscissum LGMF1257.</title>
        <authorList>
            <person name="Baroncelli R."/>
        </authorList>
    </citation>
    <scope>NUCLEOTIDE SEQUENCE</scope>
    <source>
        <strain evidence="2">Ca142</strain>
    </source>
</reference>
<proteinExistence type="predicted"/>
<dbReference type="AlphaFoldDB" id="A0A9P9XP77"/>
<evidence type="ECO:0000313" key="3">
    <source>
        <dbReference type="Proteomes" id="UP001056436"/>
    </source>
</evidence>
<dbReference type="Proteomes" id="UP001056436">
    <property type="component" value="Unassembled WGS sequence"/>
</dbReference>